<dbReference type="InterPro" id="IPR029035">
    <property type="entry name" value="DHS-like_NAD/FAD-binding_dom"/>
</dbReference>
<protein>
    <recommendedName>
        <fullName evidence="4 11">Acetolactate synthase</fullName>
        <ecNumber evidence="4 11">2.2.1.6</ecNumber>
    </recommendedName>
</protein>
<dbReference type="InterPro" id="IPR045229">
    <property type="entry name" value="TPP_enz"/>
</dbReference>
<keyword evidence="8 11" id="KW-0460">Magnesium</keyword>
<feature type="domain" description="Thiamine pyrophosphate enzyme central" evidence="12">
    <location>
        <begin position="197"/>
        <end position="332"/>
    </location>
</feature>
<dbReference type="PROSITE" id="PS00187">
    <property type="entry name" value="TPP_ENZYMES"/>
    <property type="match status" value="1"/>
</dbReference>
<comment type="catalytic activity">
    <reaction evidence="11">
        <text>2 pyruvate + H(+) = (2S)-2-acetolactate + CO2</text>
        <dbReference type="Rhea" id="RHEA:25249"/>
        <dbReference type="ChEBI" id="CHEBI:15361"/>
        <dbReference type="ChEBI" id="CHEBI:15378"/>
        <dbReference type="ChEBI" id="CHEBI:16526"/>
        <dbReference type="ChEBI" id="CHEBI:58476"/>
        <dbReference type="EC" id="2.2.1.6"/>
    </reaction>
</comment>
<keyword evidence="10 11" id="KW-0100">Branched-chain amino acid biosynthesis</keyword>
<organism evidence="15 16">
    <name type="scientific">Flavobacterium zhoui</name>
    <dbReference type="NCBI Taxonomy" id="3230414"/>
    <lineage>
        <taxon>Bacteria</taxon>
        <taxon>Pseudomonadati</taxon>
        <taxon>Bacteroidota</taxon>
        <taxon>Flavobacteriia</taxon>
        <taxon>Flavobacteriales</taxon>
        <taxon>Flavobacteriaceae</taxon>
        <taxon>Flavobacterium</taxon>
    </lineage>
</organism>
<dbReference type="InterPro" id="IPR011766">
    <property type="entry name" value="TPP_enzyme_TPP-bd"/>
</dbReference>
<dbReference type="Pfam" id="PF02776">
    <property type="entry name" value="TPP_enzyme_N"/>
    <property type="match status" value="1"/>
</dbReference>
<evidence type="ECO:0000256" key="3">
    <source>
        <dbReference type="ARBA" id="ARBA00007812"/>
    </source>
</evidence>
<dbReference type="NCBIfam" id="TIGR00118">
    <property type="entry name" value="acolac_lg"/>
    <property type="match status" value="1"/>
</dbReference>
<keyword evidence="7 11" id="KW-0479">Metal-binding</keyword>
<evidence type="ECO:0000256" key="10">
    <source>
        <dbReference type="ARBA" id="ARBA00023304"/>
    </source>
</evidence>
<dbReference type="PANTHER" id="PTHR18968">
    <property type="entry name" value="THIAMINE PYROPHOSPHATE ENZYMES"/>
    <property type="match status" value="1"/>
</dbReference>
<dbReference type="Pfam" id="PF00205">
    <property type="entry name" value="TPP_enzyme_M"/>
    <property type="match status" value="1"/>
</dbReference>
<evidence type="ECO:0000256" key="5">
    <source>
        <dbReference type="ARBA" id="ARBA00022605"/>
    </source>
</evidence>
<sequence length="565" mass="61689">MGTNKISGAEAVIRCLLEEGVDLVYGYPGGAIMPVYDELYKFKDQLHHVLVRHEQGATHAAQGFARATGKVGVAIATSGPGATNLVTGIADAQIDSTPMVCITGQVGKHLLGSDAFQETDIIGISTPVTKWNYQITEASEIPEIMAKAFFIAKSGRPGPVLIDITKNAQFDEIEFSYKKCTSIRSYNPKPTLDIEKIKEAAELINNAKKPYIVFGQGIILGEAEEQLKALVEKSGIPAAWTILGLSAMPTDHPLNVGMLGMHGNYGPNVLTNECDVLIALGMRFDDRVTGNLATYAKQAKVIHFEIDPAEIDKNVKTTVAVLADVKESLAALLPFIESKTHESWHNEFKELYKIELESVINEELNPTNDKGISMGETIEMINKHSKGDAIMVSDVGQHQMFACRYAKFNSTKSNVTSGGLGTMGFALPAAIGAKMGMPDREVVAIIGDGGFQMTIQELGTIFQTKVPVKIVVLNNEFLGMVRQWQQLFFDKRYASTEMINPNFTAIAEGYYIKAKKVTKREDLDGAVAEMMASKESYFLEVMVEKENNVFPMIPTGASVSDIRLS</sequence>
<feature type="domain" description="Thiamine pyrophosphate enzyme N-terminal TPP-binding" evidence="14">
    <location>
        <begin position="7"/>
        <end position="122"/>
    </location>
</feature>
<evidence type="ECO:0000259" key="14">
    <source>
        <dbReference type="Pfam" id="PF02776"/>
    </source>
</evidence>
<dbReference type="GO" id="GO:0003984">
    <property type="term" value="F:acetolactate synthase activity"/>
    <property type="evidence" value="ECO:0007669"/>
    <property type="project" value="UniProtKB-EC"/>
</dbReference>
<dbReference type="RefSeq" id="WP_379850863.1">
    <property type="nucleotide sequence ID" value="NZ_JBHZPY010000003.1"/>
</dbReference>
<dbReference type="Pfam" id="PF02775">
    <property type="entry name" value="TPP_enzyme_C"/>
    <property type="match status" value="1"/>
</dbReference>
<keyword evidence="5 11" id="KW-0028">Amino-acid biosynthesis</keyword>
<dbReference type="Proteomes" id="UP001600107">
    <property type="component" value="Unassembled WGS sequence"/>
</dbReference>
<comment type="pathway">
    <text evidence="2 11">Amino-acid biosynthesis; L-valine biosynthesis; L-valine from pyruvate: step 1/4.</text>
</comment>
<dbReference type="InterPro" id="IPR029061">
    <property type="entry name" value="THDP-binding"/>
</dbReference>
<evidence type="ECO:0000256" key="8">
    <source>
        <dbReference type="ARBA" id="ARBA00022842"/>
    </source>
</evidence>
<keyword evidence="16" id="KW-1185">Reference proteome</keyword>
<evidence type="ECO:0000256" key="2">
    <source>
        <dbReference type="ARBA" id="ARBA00005025"/>
    </source>
</evidence>
<name>A0ABW6I3I5_9FLAO</name>
<dbReference type="CDD" id="cd07035">
    <property type="entry name" value="TPP_PYR_POX_like"/>
    <property type="match status" value="1"/>
</dbReference>
<proteinExistence type="inferred from homology"/>
<accession>A0ABW6I3I5</accession>
<comment type="cofactor">
    <cofactor evidence="11">
        <name>Mg(2+)</name>
        <dbReference type="ChEBI" id="CHEBI:18420"/>
    </cofactor>
    <text evidence="11">Binds 1 Mg(2+) ion per subunit.</text>
</comment>
<evidence type="ECO:0000313" key="16">
    <source>
        <dbReference type="Proteomes" id="UP001600107"/>
    </source>
</evidence>
<dbReference type="InterPro" id="IPR012000">
    <property type="entry name" value="Thiamin_PyroP_enz_cen_dom"/>
</dbReference>
<evidence type="ECO:0000256" key="7">
    <source>
        <dbReference type="ARBA" id="ARBA00022723"/>
    </source>
</evidence>
<comment type="caution">
    <text evidence="15">The sequence shown here is derived from an EMBL/GenBank/DDBJ whole genome shotgun (WGS) entry which is preliminary data.</text>
</comment>
<evidence type="ECO:0000313" key="15">
    <source>
        <dbReference type="EMBL" id="MFE3870769.1"/>
    </source>
</evidence>
<evidence type="ECO:0000256" key="1">
    <source>
        <dbReference type="ARBA" id="ARBA00004974"/>
    </source>
</evidence>
<evidence type="ECO:0000256" key="6">
    <source>
        <dbReference type="ARBA" id="ARBA00022679"/>
    </source>
</evidence>
<comment type="cofactor">
    <cofactor evidence="11">
        <name>thiamine diphosphate</name>
        <dbReference type="ChEBI" id="CHEBI:58937"/>
    </cofactor>
    <text evidence="11">Binds 1 thiamine pyrophosphate per subunit.</text>
</comment>
<evidence type="ECO:0000256" key="4">
    <source>
        <dbReference type="ARBA" id="ARBA00013145"/>
    </source>
</evidence>
<dbReference type="Gene3D" id="3.40.50.1220">
    <property type="entry name" value="TPP-binding domain"/>
    <property type="match status" value="1"/>
</dbReference>
<reference evidence="15 16" key="1">
    <citation type="submission" date="2024-06" db="EMBL/GenBank/DDBJ databases">
        <title>Flavobacterium spp. isolated from glacier.</title>
        <authorList>
            <person name="Han D."/>
        </authorList>
    </citation>
    <scope>NUCLEOTIDE SEQUENCE [LARGE SCALE GENOMIC DNA]</scope>
    <source>
        <strain evidence="15 16">ZS1P70</strain>
    </source>
</reference>
<evidence type="ECO:0000259" key="13">
    <source>
        <dbReference type="Pfam" id="PF02775"/>
    </source>
</evidence>
<gene>
    <name evidence="15" type="primary">ilvB</name>
    <name evidence="15" type="ORF">ACFX5F_05990</name>
</gene>
<dbReference type="Gene3D" id="3.40.50.970">
    <property type="match status" value="2"/>
</dbReference>
<feature type="domain" description="Thiamine pyrophosphate enzyme TPP-binding" evidence="13">
    <location>
        <begin position="394"/>
        <end position="541"/>
    </location>
</feature>
<dbReference type="PANTHER" id="PTHR18968:SF13">
    <property type="entry name" value="ACETOLACTATE SYNTHASE CATALYTIC SUBUNIT, MITOCHONDRIAL"/>
    <property type="match status" value="1"/>
</dbReference>
<keyword evidence="6 11" id="KW-0808">Transferase</keyword>
<evidence type="ECO:0000259" key="12">
    <source>
        <dbReference type="Pfam" id="PF00205"/>
    </source>
</evidence>
<dbReference type="SUPFAM" id="SSF52467">
    <property type="entry name" value="DHS-like NAD/FAD-binding domain"/>
    <property type="match status" value="1"/>
</dbReference>
<comment type="pathway">
    <text evidence="1 11">Amino-acid biosynthesis; L-isoleucine biosynthesis; L-isoleucine from 2-oxobutanoate: step 1/4.</text>
</comment>
<dbReference type="InterPro" id="IPR039368">
    <property type="entry name" value="AHAS_TPP"/>
</dbReference>
<keyword evidence="9 11" id="KW-0786">Thiamine pyrophosphate</keyword>
<dbReference type="SUPFAM" id="SSF52518">
    <property type="entry name" value="Thiamin diphosphate-binding fold (THDP-binding)"/>
    <property type="match status" value="2"/>
</dbReference>
<dbReference type="InterPro" id="IPR012846">
    <property type="entry name" value="Acetolactate_synth_lsu"/>
</dbReference>
<dbReference type="InterPro" id="IPR000399">
    <property type="entry name" value="TPP-bd_CS"/>
</dbReference>
<evidence type="ECO:0000256" key="9">
    <source>
        <dbReference type="ARBA" id="ARBA00023052"/>
    </source>
</evidence>
<dbReference type="CDD" id="cd02015">
    <property type="entry name" value="TPP_AHAS"/>
    <property type="match status" value="1"/>
</dbReference>
<evidence type="ECO:0000256" key="11">
    <source>
        <dbReference type="RuleBase" id="RU003591"/>
    </source>
</evidence>
<dbReference type="EC" id="2.2.1.6" evidence="4 11"/>
<dbReference type="InterPro" id="IPR012001">
    <property type="entry name" value="Thiamin_PyroP_enz_TPP-bd_dom"/>
</dbReference>
<dbReference type="EMBL" id="JBHZPY010000003">
    <property type="protein sequence ID" value="MFE3870769.1"/>
    <property type="molecule type" value="Genomic_DNA"/>
</dbReference>
<comment type="similarity">
    <text evidence="3 11">Belongs to the TPP enzyme family.</text>
</comment>